<reference evidence="1 2" key="1">
    <citation type="journal article" date="2022" name="Gigascience">
        <title>A chromosome-level genome assembly and annotation of the desert horned lizard, Phrynosoma platyrhinos, provides insight into chromosomal rearrangements among reptiles.</title>
        <authorList>
            <person name="Koochekian N."/>
            <person name="Ascanio A."/>
            <person name="Farleigh K."/>
            <person name="Card D.C."/>
            <person name="Schield D.R."/>
            <person name="Castoe T.A."/>
            <person name="Jezkova T."/>
        </authorList>
    </citation>
    <scope>NUCLEOTIDE SEQUENCE [LARGE SCALE GENOMIC DNA]</scope>
    <source>
        <strain evidence="1">NK-2021</strain>
    </source>
</reference>
<dbReference type="EMBL" id="JAIPUX010005289">
    <property type="protein sequence ID" value="KAH0618756.1"/>
    <property type="molecule type" value="Genomic_DNA"/>
</dbReference>
<comment type="caution">
    <text evidence="1">The sequence shown here is derived from an EMBL/GenBank/DDBJ whole genome shotgun (WGS) entry which is preliminary data.</text>
</comment>
<dbReference type="Proteomes" id="UP000826234">
    <property type="component" value="Unassembled WGS sequence"/>
</dbReference>
<dbReference type="InterPro" id="IPR033562">
    <property type="entry name" value="PLPL"/>
</dbReference>
<dbReference type="PANTHER" id="PTHR12406:SF23">
    <property type="entry name" value="OMEGA-HYDROXYCERAMIDE TRANSACYLASE"/>
    <property type="match status" value="1"/>
</dbReference>
<dbReference type="PANTHER" id="PTHR12406">
    <property type="entry name" value="CALCIUM-INDEPENDENT PHOSPHOLIPASE A2 IPLA2 -RELATED"/>
    <property type="match status" value="1"/>
</dbReference>
<feature type="non-terminal residue" evidence="1">
    <location>
        <position position="1"/>
    </location>
</feature>
<organism evidence="1 2">
    <name type="scientific">Phrynosoma platyrhinos</name>
    <name type="common">Desert horned lizard</name>
    <dbReference type="NCBI Taxonomy" id="52577"/>
    <lineage>
        <taxon>Eukaryota</taxon>
        <taxon>Metazoa</taxon>
        <taxon>Chordata</taxon>
        <taxon>Craniata</taxon>
        <taxon>Vertebrata</taxon>
        <taxon>Euteleostomi</taxon>
        <taxon>Lepidosauria</taxon>
        <taxon>Squamata</taxon>
        <taxon>Bifurcata</taxon>
        <taxon>Unidentata</taxon>
        <taxon>Episquamata</taxon>
        <taxon>Toxicofera</taxon>
        <taxon>Iguania</taxon>
        <taxon>Phrynosomatidae</taxon>
        <taxon>Phrynosomatinae</taxon>
        <taxon>Phrynosoma</taxon>
    </lineage>
</organism>
<keyword evidence="2" id="KW-1185">Reference proteome</keyword>
<protein>
    <submittedName>
        <fullName evidence="1">Uncharacterized protein</fullName>
    </submittedName>
</protein>
<accession>A0ABQ7SN75</accession>
<evidence type="ECO:0000313" key="1">
    <source>
        <dbReference type="EMBL" id="KAH0618756.1"/>
    </source>
</evidence>
<name>A0ABQ7SN75_PHRPL</name>
<evidence type="ECO:0000313" key="2">
    <source>
        <dbReference type="Proteomes" id="UP000826234"/>
    </source>
</evidence>
<sequence length="142" mass="16250">VYEQYFFQAVEDCRRSFLGPFSPSAGLLQMLKDGLVKYLPENSYQKATEKLYISLTRVSNMQNVMISEYSSKEDLIEVKCSRCFTQDIRGPCCSCFIPGCGGLILPTYRDVVMDQYHSLDYQNAISYLLMISKYILNSTAIQ</sequence>
<proteinExistence type="predicted"/>
<gene>
    <name evidence="1" type="ORF">JD844_018215</name>
</gene>